<keyword evidence="6" id="KW-0812">Transmembrane</keyword>
<evidence type="ECO:0000313" key="9">
    <source>
        <dbReference type="Proteomes" id="UP001597451"/>
    </source>
</evidence>
<proteinExistence type="inferred from homology"/>
<dbReference type="EMBL" id="JBHUMX010000006">
    <property type="protein sequence ID" value="MFD2627851.1"/>
    <property type="molecule type" value="Genomic_DNA"/>
</dbReference>
<dbReference type="GO" id="GO:0005524">
    <property type="term" value="F:ATP binding"/>
    <property type="evidence" value="ECO:0007669"/>
    <property type="project" value="UniProtKB-KW"/>
</dbReference>
<organism evidence="8 9">
    <name type="scientific">Oceanobacillus kapialis</name>
    <dbReference type="NCBI Taxonomy" id="481353"/>
    <lineage>
        <taxon>Bacteria</taxon>
        <taxon>Bacillati</taxon>
        <taxon>Bacillota</taxon>
        <taxon>Bacilli</taxon>
        <taxon>Bacillales</taxon>
        <taxon>Bacillaceae</taxon>
        <taxon>Oceanobacillus</taxon>
    </lineage>
</organism>
<dbReference type="Pfam" id="PF00005">
    <property type="entry name" value="ABC_tran"/>
    <property type="match status" value="1"/>
</dbReference>
<dbReference type="Proteomes" id="UP001597451">
    <property type="component" value="Unassembled WGS sequence"/>
</dbReference>
<evidence type="ECO:0000256" key="2">
    <source>
        <dbReference type="ARBA" id="ARBA00022448"/>
    </source>
</evidence>
<evidence type="ECO:0000256" key="5">
    <source>
        <dbReference type="ARBA" id="ARBA00022967"/>
    </source>
</evidence>
<evidence type="ECO:0000256" key="1">
    <source>
        <dbReference type="ARBA" id="ARBA00005417"/>
    </source>
</evidence>
<comment type="caution">
    <text evidence="8">The sequence shown here is derived from an EMBL/GenBank/DDBJ whole genome shotgun (WGS) entry which is preliminary data.</text>
</comment>
<dbReference type="PROSITE" id="PS50893">
    <property type="entry name" value="ABC_TRANSPORTER_2"/>
    <property type="match status" value="1"/>
</dbReference>
<comment type="similarity">
    <text evidence="1">Belongs to the ABC transporter superfamily.</text>
</comment>
<keyword evidence="6" id="KW-1133">Transmembrane helix</keyword>
<gene>
    <name evidence="8" type="ORF">ACFSUN_03455</name>
</gene>
<dbReference type="InterPro" id="IPR027417">
    <property type="entry name" value="P-loop_NTPase"/>
</dbReference>
<evidence type="ECO:0000256" key="6">
    <source>
        <dbReference type="SAM" id="Phobius"/>
    </source>
</evidence>
<protein>
    <submittedName>
        <fullName evidence="8">ABC transporter ATP-binding protein</fullName>
    </submittedName>
</protein>
<dbReference type="Gene3D" id="3.40.50.300">
    <property type="entry name" value="P-loop containing nucleotide triphosphate hydrolases"/>
    <property type="match status" value="1"/>
</dbReference>
<evidence type="ECO:0000256" key="4">
    <source>
        <dbReference type="ARBA" id="ARBA00022840"/>
    </source>
</evidence>
<evidence type="ECO:0000256" key="3">
    <source>
        <dbReference type="ARBA" id="ARBA00022741"/>
    </source>
</evidence>
<dbReference type="SMART" id="SM00382">
    <property type="entry name" value="AAA"/>
    <property type="match status" value="1"/>
</dbReference>
<dbReference type="InterPro" id="IPR003593">
    <property type="entry name" value="AAA+_ATPase"/>
</dbReference>
<dbReference type="PROSITE" id="PS00211">
    <property type="entry name" value="ABC_TRANSPORTER_1"/>
    <property type="match status" value="1"/>
</dbReference>
<dbReference type="PANTHER" id="PTHR46743:SF2">
    <property type="entry name" value="TEICHOIC ACIDS EXPORT ATP-BINDING PROTEIN TAGH"/>
    <property type="match status" value="1"/>
</dbReference>
<feature type="transmembrane region" description="Helical" evidence="6">
    <location>
        <begin position="287"/>
        <end position="309"/>
    </location>
</feature>
<dbReference type="CDD" id="cd03220">
    <property type="entry name" value="ABC_KpsT_Wzt"/>
    <property type="match status" value="1"/>
</dbReference>
<dbReference type="SUPFAM" id="SSF52540">
    <property type="entry name" value="P-loop containing nucleoside triphosphate hydrolases"/>
    <property type="match status" value="1"/>
</dbReference>
<name>A0ABW5PWX8_9BACI</name>
<feature type="domain" description="ABC transporter" evidence="7">
    <location>
        <begin position="5"/>
        <end position="243"/>
    </location>
</feature>
<dbReference type="InterPro" id="IPR003439">
    <property type="entry name" value="ABC_transporter-like_ATP-bd"/>
</dbReference>
<dbReference type="InterPro" id="IPR017871">
    <property type="entry name" value="ABC_transporter-like_CS"/>
</dbReference>
<keyword evidence="4 8" id="KW-0067">ATP-binding</keyword>
<evidence type="ECO:0000313" key="8">
    <source>
        <dbReference type="EMBL" id="MFD2627851.1"/>
    </source>
</evidence>
<evidence type="ECO:0000259" key="7">
    <source>
        <dbReference type="PROSITE" id="PS50893"/>
    </source>
</evidence>
<keyword evidence="6" id="KW-0472">Membrane</keyword>
<dbReference type="InterPro" id="IPR015860">
    <property type="entry name" value="ABC_transpr_TagH-like"/>
</dbReference>
<dbReference type="RefSeq" id="WP_379560510.1">
    <property type="nucleotide sequence ID" value="NZ_JBHUMX010000006.1"/>
</dbReference>
<keyword evidence="3" id="KW-0547">Nucleotide-binding</keyword>
<accession>A0ABW5PWX8</accession>
<dbReference type="PANTHER" id="PTHR46743">
    <property type="entry name" value="TEICHOIC ACIDS EXPORT ATP-BINDING PROTEIN TAGH"/>
    <property type="match status" value="1"/>
</dbReference>
<keyword evidence="5" id="KW-1278">Translocase</keyword>
<keyword evidence="2" id="KW-0813">Transport</keyword>
<sequence length="545" mass="62567">MKPVVRFNNVSKTYSLFKKKSDQLMEIFSFKNNKKKFSALTNVSFEVYKGETIGIIGVNGSGKSTLSNILAQIIPPTSGDIEIDGETSLVAISAGLNNFVSGMENIELKCLMHGMKKSEIEKITPQIIEFADLGEFINQPIKSYSSGMKSRLGFAISVHVQPDILVIDEALSVGDSTFYQKCLDKFAEFKAQGKTIFFISHSLSQVQSISDRIMWLNFGSIEKFDDSETVAQEYNRFIEWYNDLSKQKKLDYRKEMLSTQVGKLLNSGQSSLSDQRNNKKKSRWKRFLISFQFALIFFYFLIGITLMFVDNPVDAIKRKFIKENNQSSEIVENGSVSSFDNQSPIEFKEVDQNGQLTTDTAMVFQDENLEEPLLELTFPYQFYVEAESKDTGILKVNIYDREGYISNENIKYVSDLPKTDLVIEDFVSIFPPEFMNSYEFFFAFLNNDYENIKEIVQGWTNEEENQYRNSVLVYDNEKVNIIFDESNVAKAIEVKDISIDSESNPELLSHASLVSENEELFYILTEDFNIYIDIDENVIVFFRID</sequence>
<reference evidence="9" key="1">
    <citation type="journal article" date="2019" name="Int. J. Syst. Evol. Microbiol.">
        <title>The Global Catalogue of Microorganisms (GCM) 10K type strain sequencing project: providing services to taxonomists for standard genome sequencing and annotation.</title>
        <authorList>
            <consortium name="The Broad Institute Genomics Platform"/>
            <consortium name="The Broad Institute Genome Sequencing Center for Infectious Disease"/>
            <person name="Wu L."/>
            <person name="Ma J."/>
        </authorList>
    </citation>
    <scope>NUCLEOTIDE SEQUENCE [LARGE SCALE GENOMIC DNA]</scope>
    <source>
        <strain evidence="9">TISTR 1858</strain>
    </source>
</reference>
<dbReference type="InterPro" id="IPR050683">
    <property type="entry name" value="Bact_Polysacc_Export_ATP-bd"/>
</dbReference>
<keyword evidence="9" id="KW-1185">Reference proteome</keyword>